<evidence type="ECO:0000259" key="4">
    <source>
        <dbReference type="Pfam" id="PF13439"/>
    </source>
</evidence>
<dbReference type="Proteomes" id="UP000321523">
    <property type="component" value="Unassembled WGS sequence"/>
</dbReference>
<keyword evidence="6" id="KW-1185">Reference proteome</keyword>
<keyword evidence="1" id="KW-0328">Glycosyltransferase</keyword>
<dbReference type="InterPro" id="IPR001296">
    <property type="entry name" value="Glyco_trans_1"/>
</dbReference>
<protein>
    <recommendedName>
        <fullName evidence="7">Glycosyl transferase family 1</fullName>
    </recommendedName>
</protein>
<name>A0A512E272_9PROT</name>
<evidence type="ECO:0000256" key="1">
    <source>
        <dbReference type="ARBA" id="ARBA00022676"/>
    </source>
</evidence>
<dbReference type="PANTHER" id="PTHR12526:SF510">
    <property type="entry name" value="D-INOSITOL 3-PHOSPHATE GLYCOSYLTRANSFERASE"/>
    <property type="match status" value="1"/>
</dbReference>
<organism evidence="5 6">
    <name type="scientific">Skermanella aerolata</name>
    <dbReference type="NCBI Taxonomy" id="393310"/>
    <lineage>
        <taxon>Bacteria</taxon>
        <taxon>Pseudomonadati</taxon>
        <taxon>Pseudomonadota</taxon>
        <taxon>Alphaproteobacteria</taxon>
        <taxon>Rhodospirillales</taxon>
        <taxon>Azospirillaceae</taxon>
        <taxon>Skermanella</taxon>
    </lineage>
</organism>
<keyword evidence="2" id="KW-0808">Transferase</keyword>
<dbReference type="Pfam" id="PF00534">
    <property type="entry name" value="Glycos_transf_1"/>
    <property type="match status" value="1"/>
</dbReference>
<dbReference type="AlphaFoldDB" id="A0A512E272"/>
<dbReference type="Pfam" id="PF13439">
    <property type="entry name" value="Glyco_transf_4"/>
    <property type="match status" value="1"/>
</dbReference>
<dbReference type="InterPro" id="IPR028098">
    <property type="entry name" value="Glyco_trans_4-like_N"/>
</dbReference>
<feature type="domain" description="Glycosyltransferase subfamily 4-like N-terminal" evidence="4">
    <location>
        <begin position="53"/>
        <end position="168"/>
    </location>
</feature>
<evidence type="ECO:0000313" key="5">
    <source>
        <dbReference type="EMBL" id="GEO42570.1"/>
    </source>
</evidence>
<dbReference type="CDD" id="cd03801">
    <property type="entry name" value="GT4_PimA-like"/>
    <property type="match status" value="1"/>
</dbReference>
<feature type="domain" description="Glycosyl transferase family 1" evidence="3">
    <location>
        <begin position="183"/>
        <end position="346"/>
    </location>
</feature>
<sequence length="394" mass="41984">MGGAELSLFDTAMHWQSPLHVALMQKGPFADLLRSHAVPATVVEAGSAVLGVRRGGGWSQGLRAVAGIPALSWQLAQLARRHDVVYANTQKSLIVGGPAAWLAGKPLVWHLHDILSPEHFSAMNRRLPVAVANRFCSRVIANSSATADAFIKEGGNPRLVGIVPNGISSEPFKRDSAEEIAALRRSLGLEGRKLAGMFGRLAAWKGQHVFIRAVADIPGLHAVIVGGALFGEEAYEADLKRLCAELGIAHRVHFLGFQSDIPRLMRMMDLIVHASTAPEPFGRVLVEAMLAQTPLIASRAGGALEIVQDRVSGRLVAPDDAADLRDAIAETLAWPTATSAMVANAYGVATTRFSTEVMIDGIRREIALALPAGAYTAPASSQPFPAEFINTTKL</sequence>
<comment type="caution">
    <text evidence="5">The sequence shown here is derived from an EMBL/GenBank/DDBJ whole genome shotgun (WGS) entry which is preliminary data.</text>
</comment>
<dbReference type="Gene3D" id="3.40.50.2000">
    <property type="entry name" value="Glycogen Phosphorylase B"/>
    <property type="match status" value="2"/>
</dbReference>
<proteinExistence type="predicted"/>
<evidence type="ECO:0000259" key="3">
    <source>
        <dbReference type="Pfam" id="PF00534"/>
    </source>
</evidence>
<dbReference type="GO" id="GO:0016757">
    <property type="term" value="F:glycosyltransferase activity"/>
    <property type="evidence" value="ECO:0007669"/>
    <property type="project" value="UniProtKB-KW"/>
</dbReference>
<dbReference type="EMBL" id="BJYZ01000044">
    <property type="protein sequence ID" value="GEO42570.1"/>
    <property type="molecule type" value="Genomic_DNA"/>
</dbReference>
<reference evidence="5 6" key="1">
    <citation type="submission" date="2019-07" db="EMBL/GenBank/DDBJ databases">
        <title>Whole genome shotgun sequence of Skermanella aerolata NBRC 106429.</title>
        <authorList>
            <person name="Hosoyama A."/>
            <person name="Uohara A."/>
            <person name="Ohji S."/>
            <person name="Ichikawa N."/>
        </authorList>
    </citation>
    <scope>NUCLEOTIDE SEQUENCE [LARGE SCALE GENOMIC DNA]</scope>
    <source>
        <strain evidence="5 6">NBRC 106429</strain>
    </source>
</reference>
<evidence type="ECO:0000313" key="6">
    <source>
        <dbReference type="Proteomes" id="UP000321523"/>
    </source>
</evidence>
<accession>A0A512E272</accession>
<dbReference type="SUPFAM" id="SSF53756">
    <property type="entry name" value="UDP-Glycosyltransferase/glycogen phosphorylase"/>
    <property type="match status" value="1"/>
</dbReference>
<dbReference type="PANTHER" id="PTHR12526">
    <property type="entry name" value="GLYCOSYLTRANSFERASE"/>
    <property type="match status" value="1"/>
</dbReference>
<evidence type="ECO:0000256" key="2">
    <source>
        <dbReference type="ARBA" id="ARBA00022679"/>
    </source>
</evidence>
<gene>
    <name evidence="5" type="ORF">SAE02_67180</name>
</gene>
<evidence type="ECO:0008006" key="7">
    <source>
        <dbReference type="Google" id="ProtNLM"/>
    </source>
</evidence>